<sequence>MPVSDEYYGVVAVEKPFGFMPGSCNCACKAAPVAVLKIGTSRATQAVRLCMFHAQKLRDELAAFLAARSRVGFKRRGPKIGPA</sequence>
<gene>
    <name evidence="1" type="ORF">LCGC14_2546500</name>
</gene>
<comment type="caution">
    <text evidence="1">The sequence shown here is derived from an EMBL/GenBank/DDBJ whole genome shotgun (WGS) entry which is preliminary data.</text>
</comment>
<accession>A0A0F9AP57</accession>
<name>A0A0F9AP57_9ZZZZ</name>
<proteinExistence type="predicted"/>
<protein>
    <submittedName>
        <fullName evidence="1">Uncharacterized protein</fullName>
    </submittedName>
</protein>
<evidence type="ECO:0000313" key="1">
    <source>
        <dbReference type="EMBL" id="KKL11369.1"/>
    </source>
</evidence>
<dbReference type="AlphaFoldDB" id="A0A0F9AP57"/>
<reference evidence="1" key="1">
    <citation type="journal article" date="2015" name="Nature">
        <title>Complex archaea that bridge the gap between prokaryotes and eukaryotes.</title>
        <authorList>
            <person name="Spang A."/>
            <person name="Saw J.H."/>
            <person name="Jorgensen S.L."/>
            <person name="Zaremba-Niedzwiedzka K."/>
            <person name="Martijn J."/>
            <person name="Lind A.E."/>
            <person name="van Eijk R."/>
            <person name="Schleper C."/>
            <person name="Guy L."/>
            <person name="Ettema T.J."/>
        </authorList>
    </citation>
    <scope>NUCLEOTIDE SEQUENCE</scope>
</reference>
<organism evidence="1">
    <name type="scientific">marine sediment metagenome</name>
    <dbReference type="NCBI Taxonomy" id="412755"/>
    <lineage>
        <taxon>unclassified sequences</taxon>
        <taxon>metagenomes</taxon>
        <taxon>ecological metagenomes</taxon>
    </lineage>
</organism>
<dbReference type="EMBL" id="LAZR01041683">
    <property type="protein sequence ID" value="KKL11369.1"/>
    <property type="molecule type" value="Genomic_DNA"/>
</dbReference>